<reference evidence="2" key="1">
    <citation type="submission" date="2023-08" db="EMBL/GenBank/DDBJ databases">
        <authorList>
            <person name="Chen Y."/>
            <person name="Shah S."/>
            <person name="Dougan E. K."/>
            <person name="Thang M."/>
            <person name="Chan C."/>
        </authorList>
    </citation>
    <scope>NUCLEOTIDE SEQUENCE</scope>
</reference>
<evidence type="ECO:0000313" key="2">
    <source>
        <dbReference type="EMBL" id="CAJ1389866.1"/>
    </source>
</evidence>
<comment type="caution">
    <text evidence="2">The sequence shown here is derived from an EMBL/GenBank/DDBJ whole genome shotgun (WGS) entry which is preliminary data.</text>
</comment>
<dbReference type="Proteomes" id="UP001178507">
    <property type="component" value="Unassembled WGS sequence"/>
</dbReference>
<sequence length="311" mass="34547">MEPGAPKCWALCRLRGLQQQRHLNGARGQLLRPTEGGRWLVRTGADVHAVRAENFSVAAEEVPEPLRRIWASAVASCGFLLLELARSGGTRQLTACLVPLNLPFWALLTLACSLYLQAPLQGPVAPPALGCWRQGCGVQSLLLVVLLRLHQNLVLEPFVGGPAVAKIGAAGYLASFGLGLQSLGPEASAAHVLGNIWFLLGAYCHAWIFEAHFSGHLCQCLLAQSWFFRQGLMHRQLLFSGAPYAGCFFILFVVRRERNLRVRMEAAKMDVEYSLEVFLVEPLRFCQRLALVYIMVYFATYAMDLWIAFEY</sequence>
<feature type="transmembrane region" description="Helical" evidence="1">
    <location>
        <begin position="97"/>
        <end position="116"/>
    </location>
</feature>
<feature type="transmembrane region" description="Helical" evidence="1">
    <location>
        <begin position="289"/>
        <end position="309"/>
    </location>
</feature>
<dbReference type="AlphaFoldDB" id="A0AA36IL93"/>
<keyword evidence="1" id="KW-0812">Transmembrane</keyword>
<feature type="transmembrane region" description="Helical" evidence="1">
    <location>
        <begin position="237"/>
        <end position="254"/>
    </location>
</feature>
<gene>
    <name evidence="2" type="ORF">EVOR1521_LOCUS15404</name>
</gene>
<name>A0AA36IL93_9DINO</name>
<organism evidence="2 3">
    <name type="scientific">Effrenium voratum</name>
    <dbReference type="NCBI Taxonomy" id="2562239"/>
    <lineage>
        <taxon>Eukaryota</taxon>
        <taxon>Sar</taxon>
        <taxon>Alveolata</taxon>
        <taxon>Dinophyceae</taxon>
        <taxon>Suessiales</taxon>
        <taxon>Symbiodiniaceae</taxon>
        <taxon>Effrenium</taxon>
    </lineage>
</organism>
<evidence type="ECO:0000256" key="1">
    <source>
        <dbReference type="SAM" id="Phobius"/>
    </source>
</evidence>
<protein>
    <submittedName>
        <fullName evidence="2">Uncharacterized protein</fullName>
    </submittedName>
</protein>
<keyword evidence="1" id="KW-0472">Membrane</keyword>
<keyword evidence="1" id="KW-1133">Transmembrane helix</keyword>
<dbReference type="EMBL" id="CAUJNA010001957">
    <property type="protein sequence ID" value="CAJ1389866.1"/>
    <property type="molecule type" value="Genomic_DNA"/>
</dbReference>
<accession>A0AA36IL93</accession>
<evidence type="ECO:0000313" key="3">
    <source>
        <dbReference type="Proteomes" id="UP001178507"/>
    </source>
</evidence>
<keyword evidence="3" id="KW-1185">Reference proteome</keyword>
<proteinExistence type="predicted"/>